<evidence type="ECO:0000256" key="1">
    <source>
        <dbReference type="SAM" id="SignalP"/>
    </source>
</evidence>
<name>A0A1S8A5D6_ROSNE</name>
<evidence type="ECO:0000313" key="2">
    <source>
        <dbReference type="EMBL" id="GAW25324.1"/>
    </source>
</evidence>
<gene>
    <name evidence="2" type="ORF">SAMD00023353_0403510</name>
</gene>
<dbReference type="Proteomes" id="UP000054516">
    <property type="component" value="Unassembled WGS sequence"/>
</dbReference>
<feature type="chain" id="PRO_5013249955" evidence="1">
    <location>
        <begin position="22"/>
        <end position="69"/>
    </location>
</feature>
<protein>
    <submittedName>
        <fullName evidence="2">Uncharacterized protein</fullName>
    </submittedName>
</protein>
<keyword evidence="3" id="KW-1185">Reference proteome</keyword>
<dbReference type="EMBL" id="DF977449">
    <property type="protein sequence ID" value="GAW25324.1"/>
    <property type="molecule type" value="Genomic_DNA"/>
</dbReference>
<accession>A0A1S8A5D6</accession>
<proteinExistence type="predicted"/>
<keyword evidence="1" id="KW-0732">Signal</keyword>
<evidence type="ECO:0000313" key="3">
    <source>
        <dbReference type="Proteomes" id="UP000054516"/>
    </source>
</evidence>
<feature type="signal peptide" evidence="1">
    <location>
        <begin position="1"/>
        <end position="21"/>
    </location>
</feature>
<reference evidence="2" key="1">
    <citation type="submission" date="2016-03" db="EMBL/GenBank/DDBJ databases">
        <title>Draft genome sequence of Rosellinia necatrix.</title>
        <authorList>
            <person name="Kanematsu S."/>
        </authorList>
    </citation>
    <scope>NUCLEOTIDE SEQUENCE [LARGE SCALE GENOMIC DNA]</scope>
    <source>
        <strain evidence="2">W97</strain>
    </source>
</reference>
<organism evidence="2">
    <name type="scientific">Rosellinia necatrix</name>
    <name type="common">White root-rot fungus</name>
    <dbReference type="NCBI Taxonomy" id="77044"/>
    <lineage>
        <taxon>Eukaryota</taxon>
        <taxon>Fungi</taxon>
        <taxon>Dikarya</taxon>
        <taxon>Ascomycota</taxon>
        <taxon>Pezizomycotina</taxon>
        <taxon>Sordariomycetes</taxon>
        <taxon>Xylariomycetidae</taxon>
        <taxon>Xylariales</taxon>
        <taxon>Xylariaceae</taxon>
        <taxon>Rosellinia</taxon>
    </lineage>
</organism>
<sequence length="69" mass="7796">MIKYCWLVVAGCWLLALLVAAAGPVVVMYGFSWRGWIRNGAQAAWVVLHAMPSEQKAWQRKKKRSPRPG</sequence>
<dbReference type="AlphaFoldDB" id="A0A1S8A5D6"/>